<dbReference type="AlphaFoldDB" id="A0A2P2NKN1"/>
<name>A0A2P2NKN1_RHIMU</name>
<reference evidence="1" key="1">
    <citation type="submission" date="2018-02" db="EMBL/GenBank/DDBJ databases">
        <title>Rhizophora mucronata_Transcriptome.</title>
        <authorList>
            <person name="Meera S.P."/>
            <person name="Sreeshan A."/>
            <person name="Augustine A."/>
        </authorList>
    </citation>
    <scope>NUCLEOTIDE SEQUENCE</scope>
    <source>
        <tissue evidence="1">Leaf</tissue>
    </source>
</reference>
<evidence type="ECO:0000313" key="1">
    <source>
        <dbReference type="EMBL" id="MBX42950.1"/>
    </source>
</evidence>
<sequence>MIIKNHRSFLQIILAKFIRLKSNYAKLKCTV</sequence>
<proteinExistence type="predicted"/>
<organism evidence="1">
    <name type="scientific">Rhizophora mucronata</name>
    <name type="common">Asiatic mangrove</name>
    <dbReference type="NCBI Taxonomy" id="61149"/>
    <lineage>
        <taxon>Eukaryota</taxon>
        <taxon>Viridiplantae</taxon>
        <taxon>Streptophyta</taxon>
        <taxon>Embryophyta</taxon>
        <taxon>Tracheophyta</taxon>
        <taxon>Spermatophyta</taxon>
        <taxon>Magnoliopsida</taxon>
        <taxon>eudicotyledons</taxon>
        <taxon>Gunneridae</taxon>
        <taxon>Pentapetalae</taxon>
        <taxon>rosids</taxon>
        <taxon>fabids</taxon>
        <taxon>Malpighiales</taxon>
        <taxon>Rhizophoraceae</taxon>
        <taxon>Rhizophora</taxon>
    </lineage>
</organism>
<dbReference type="EMBL" id="GGEC01062466">
    <property type="protein sequence ID" value="MBX42950.1"/>
    <property type="molecule type" value="Transcribed_RNA"/>
</dbReference>
<protein>
    <submittedName>
        <fullName evidence="1">Uncharacterized protein</fullName>
    </submittedName>
</protein>
<accession>A0A2P2NKN1</accession>